<feature type="region of interest" description="Disordered" evidence="2">
    <location>
        <begin position="238"/>
        <end position="319"/>
    </location>
</feature>
<accession>A0ABP0FZB6</accession>
<protein>
    <submittedName>
        <fullName evidence="3">Uncharacterized protein</fullName>
    </submittedName>
</protein>
<feature type="region of interest" description="Disordered" evidence="2">
    <location>
        <begin position="201"/>
        <end position="224"/>
    </location>
</feature>
<sequence>MKRRKPVMTVEEDDPEEDALIEAEEARLKAAQLEKEIEEQNKFDCLCDGVLNCLSLVDSGFSELLELKDELLQHDLPPSLLVAITLATGKMFRSITDLHTPIQELTRLVNIYSIPWEQRSEALKKLHNDYESKQRQLNIAIRKLQLIDAHTHRLDREKRIMNWEKAFAKITSAKSHGRRWKFMIEAFKKKAKEGINLAELDANLSDEESDEEQDDVENIDNDDGVTEKQRFMLSVIAASPPVEDDGTPQAGSEIESEADGIPSEMSDSTGNVEDTSPDIKQRRHGVSFVSEEVQEEREEKIKIIKEEKPPSEEKAVWTDEPEYETHLAIRVFRPLQLKDDDGGEVSCTLSFAKENYKTATLPLAHTTQQPSDEQTPPADELEMGEAKAPEKKGKGRRKSIGFASRPSSPPALSSPSKSMLKSKPSSILKKAKPNGERPVTPEPEKIDRSKYEEVVFEITEEAKDAVRIALHRGEQSKMVAMVTVTWDELQEKQFAIKYHDGSLSDENKEQSLDEQLSSQEIIYLPLQGIKLGVGGHSPGVIGQLPLLCYWMKKEKAKKVSVEVNTDGVRELIKEITGIDMNMVTKDELMYILGREFHDVSTSAMSFTSSSSHKSGFIPMEELEVIREQHDLELKGIQDDYDAKVQELLAEIEKLQSVQPQQVLLPRGPAGDVRFADVEQLPKHARLPDIPRPPDEGRPPSVGHWRAPKIPQLPDWGAHLPKNVWERMRMLTEEMIAKRKQLDMRIRHQIAANIEKKLASQYKLQRNESTIQGPLQDVSLPALFMPSRSGNVYNPRAKLYFHPTGTAGDLRLTQPPSIFQLPPLPEKARVSVVNLFELSKNFEQPVGSEWLNRIASAPSRGSRATTAGSRVTPHTPAPTANIQPSDVYS</sequence>
<feature type="compositionally biased region" description="Polar residues" evidence="2">
    <location>
        <begin position="265"/>
        <end position="274"/>
    </location>
</feature>
<gene>
    <name evidence="3" type="ORF">CVLEPA_LOCUS14994</name>
</gene>
<evidence type="ECO:0000256" key="1">
    <source>
        <dbReference type="SAM" id="Coils"/>
    </source>
</evidence>
<keyword evidence="1" id="KW-0175">Coiled coil</keyword>
<reference evidence="3 4" key="1">
    <citation type="submission" date="2024-02" db="EMBL/GenBank/DDBJ databases">
        <authorList>
            <person name="Daric V."/>
            <person name="Darras S."/>
        </authorList>
    </citation>
    <scope>NUCLEOTIDE SEQUENCE [LARGE SCALE GENOMIC DNA]</scope>
</reference>
<feature type="compositionally biased region" description="Acidic residues" evidence="2">
    <location>
        <begin position="204"/>
        <end position="224"/>
    </location>
</feature>
<evidence type="ECO:0000313" key="3">
    <source>
        <dbReference type="EMBL" id="CAK8683988.1"/>
    </source>
</evidence>
<dbReference type="Proteomes" id="UP001642483">
    <property type="component" value="Unassembled WGS sequence"/>
</dbReference>
<keyword evidence="4" id="KW-1185">Reference proteome</keyword>
<feature type="compositionally biased region" description="Low complexity" evidence="2">
    <location>
        <begin position="403"/>
        <end position="428"/>
    </location>
</feature>
<proteinExistence type="predicted"/>
<dbReference type="EMBL" id="CAWYQH010000097">
    <property type="protein sequence ID" value="CAK8683988.1"/>
    <property type="molecule type" value="Genomic_DNA"/>
</dbReference>
<evidence type="ECO:0000313" key="4">
    <source>
        <dbReference type="Proteomes" id="UP001642483"/>
    </source>
</evidence>
<feature type="coiled-coil region" evidence="1">
    <location>
        <begin position="16"/>
        <end position="43"/>
    </location>
</feature>
<feature type="region of interest" description="Disordered" evidence="2">
    <location>
        <begin position="684"/>
        <end position="707"/>
    </location>
</feature>
<evidence type="ECO:0000256" key="2">
    <source>
        <dbReference type="SAM" id="MobiDB-lite"/>
    </source>
</evidence>
<feature type="compositionally biased region" description="Polar residues" evidence="2">
    <location>
        <begin position="877"/>
        <end position="888"/>
    </location>
</feature>
<feature type="region of interest" description="Disordered" evidence="2">
    <location>
        <begin position="360"/>
        <end position="446"/>
    </location>
</feature>
<organism evidence="3 4">
    <name type="scientific">Clavelina lepadiformis</name>
    <name type="common">Light-bulb sea squirt</name>
    <name type="synonym">Ascidia lepadiformis</name>
    <dbReference type="NCBI Taxonomy" id="159417"/>
    <lineage>
        <taxon>Eukaryota</taxon>
        <taxon>Metazoa</taxon>
        <taxon>Chordata</taxon>
        <taxon>Tunicata</taxon>
        <taxon>Ascidiacea</taxon>
        <taxon>Aplousobranchia</taxon>
        <taxon>Clavelinidae</taxon>
        <taxon>Clavelina</taxon>
    </lineage>
</organism>
<feature type="coiled-coil region" evidence="1">
    <location>
        <begin position="619"/>
        <end position="657"/>
    </location>
</feature>
<comment type="caution">
    <text evidence="3">The sequence shown here is derived from an EMBL/GenBank/DDBJ whole genome shotgun (WGS) entry which is preliminary data.</text>
</comment>
<name>A0ABP0FZB6_CLALP</name>
<feature type="compositionally biased region" description="Basic and acidic residues" evidence="2">
    <location>
        <begin position="684"/>
        <end position="697"/>
    </location>
</feature>
<feature type="region of interest" description="Disordered" evidence="2">
    <location>
        <begin position="856"/>
        <end position="888"/>
    </location>
</feature>
<feature type="compositionally biased region" description="Basic and acidic residues" evidence="2">
    <location>
        <begin position="297"/>
        <end position="319"/>
    </location>
</feature>
<feature type="compositionally biased region" description="Polar residues" evidence="2">
    <location>
        <begin position="365"/>
        <end position="374"/>
    </location>
</feature>